<organism evidence="14 15">
    <name type="scientific">Engystomops pustulosus</name>
    <name type="common">Tungara frog</name>
    <name type="synonym">Physalaemus pustulosus</name>
    <dbReference type="NCBI Taxonomy" id="76066"/>
    <lineage>
        <taxon>Eukaryota</taxon>
        <taxon>Metazoa</taxon>
        <taxon>Chordata</taxon>
        <taxon>Craniata</taxon>
        <taxon>Vertebrata</taxon>
        <taxon>Euteleostomi</taxon>
        <taxon>Amphibia</taxon>
        <taxon>Batrachia</taxon>
        <taxon>Anura</taxon>
        <taxon>Neobatrachia</taxon>
        <taxon>Hyloidea</taxon>
        <taxon>Leptodactylidae</taxon>
        <taxon>Leiuperinae</taxon>
        <taxon>Engystomops</taxon>
    </lineage>
</organism>
<keyword evidence="5 12" id="KW-0552">Olfaction</keyword>
<dbReference type="FunFam" id="1.20.1070.10:FF:000008">
    <property type="entry name" value="Olfactory receptor"/>
    <property type="match status" value="1"/>
</dbReference>
<feature type="transmembrane region" description="Helical" evidence="12">
    <location>
        <begin position="273"/>
        <end position="293"/>
    </location>
</feature>
<evidence type="ECO:0000256" key="9">
    <source>
        <dbReference type="ARBA" id="ARBA00023170"/>
    </source>
</evidence>
<dbReference type="CDD" id="cd13954">
    <property type="entry name" value="7tmA_OR"/>
    <property type="match status" value="1"/>
</dbReference>
<dbReference type="PRINTS" id="PR00237">
    <property type="entry name" value="GPCRRHODOPSN"/>
</dbReference>
<dbReference type="FunFam" id="1.10.1220.70:FF:000001">
    <property type="entry name" value="Olfactory receptor"/>
    <property type="match status" value="1"/>
</dbReference>
<dbReference type="GO" id="GO:0004930">
    <property type="term" value="F:G protein-coupled receptor activity"/>
    <property type="evidence" value="ECO:0007669"/>
    <property type="project" value="UniProtKB-KW"/>
</dbReference>
<dbReference type="SUPFAM" id="SSF81321">
    <property type="entry name" value="Family A G protein-coupled receptor-like"/>
    <property type="match status" value="1"/>
</dbReference>
<feature type="transmembrane region" description="Helical" evidence="12">
    <location>
        <begin position="102"/>
        <end position="121"/>
    </location>
</feature>
<proteinExistence type="inferred from homology"/>
<comment type="subcellular location">
    <subcellularLocation>
        <location evidence="1 12">Cell membrane</location>
        <topology evidence="1 12">Multi-pass membrane protein</topology>
    </subcellularLocation>
</comment>
<name>A0AAV7BN22_ENGPU</name>
<feature type="transmembrane region" description="Helical" evidence="12">
    <location>
        <begin position="198"/>
        <end position="226"/>
    </location>
</feature>
<evidence type="ECO:0000256" key="11">
    <source>
        <dbReference type="RuleBase" id="RU000688"/>
    </source>
</evidence>
<dbReference type="InterPro" id="IPR000276">
    <property type="entry name" value="GPCR_Rhodpsn"/>
</dbReference>
<accession>A0AAV7BN22</accession>
<dbReference type="GO" id="GO:0004984">
    <property type="term" value="F:olfactory receptor activity"/>
    <property type="evidence" value="ECO:0007669"/>
    <property type="project" value="InterPro"/>
</dbReference>
<evidence type="ECO:0000256" key="10">
    <source>
        <dbReference type="ARBA" id="ARBA00023224"/>
    </source>
</evidence>
<feature type="transmembrane region" description="Helical" evidence="12">
    <location>
        <begin position="238"/>
        <end position="261"/>
    </location>
</feature>
<keyword evidence="10 11" id="KW-0807">Transducer</keyword>
<reference evidence="14" key="1">
    <citation type="thesis" date="2020" institute="ProQuest LLC" country="789 East Eisenhower Parkway, Ann Arbor, MI, USA">
        <title>Comparative Genomics and Chromosome Evolution.</title>
        <authorList>
            <person name="Mudd A.B."/>
        </authorList>
    </citation>
    <scope>NUCLEOTIDE SEQUENCE</scope>
    <source>
        <strain evidence="14">237g6f4</strain>
        <tissue evidence="14">Blood</tissue>
    </source>
</reference>
<dbReference type="InterPro" id="IPR017452">
    <property type="entry name" value="GPCR_Rhodpsn_7TM"/>
</dbReference>
<keyword evidence="6 12" id="KW-1133">Transmembrane helix</keyword>
<evidence type="ECO:0000256" key="3">
    <source>
        <dbReference type="ARBA" id="ARBA00022475"/>
    </source>
</evidence>
<dbReference type="InterPro" id="IPR000725">
    <property type="entry name" value="Olfact_rcpt"/>
</dbReference>
<evidence type="ECO:0000313" key="14">
    <source>
        <dbReference type="EMBL" id="KAG8573969.1"/>
    </source>
</evidence>
<feature type="transmembrane region" description="Helical" evidence="12">
    <location>
        <begin position="141"/>
        <end position="159"/>
    </location>
</feature>
<dbReference type="Proteomes" id="UP000824782">
    <property type="component" value="Unassembled WGS sequence"/>
</dbReference>
<evidence type="ECO:0000256" key="5">
    <source>
        <dbReference type="ARBA" id="ARBA00022725"/>
    </source>
</evidence>
<evidence type="ECO:0000256" key="2">
    <source>
        <dbReference type="ARBA" id="ARBA00010663"/>
    </source>
</evidence>
<keyword evidence="7 11" id="KW-0297">G-protein coupled receptor</keyword>
<feature type="transmembrane region" description="Helical" evidence="12">
    <location>
        <begin position="60"/>
        <end position="82"/>
    </location>
</feature>
<dbReference type="Pfam" id="PF13853">
    <property type="entry name" value="7tm_4"/>
    <property type="match status" value="1"/>
</dbReference>
<evidence type="ECO:0000256" key="6">
    <source>
        <dbReference type="ARBA" id="ARBA00022989"/>
    </source>
</evidence>
<keyword evidence="15" id="KW-1185">Reference proteome</keyword>
<feature type="domain" description="G-protein coupled receptors family 1 profile" evidence="13">
    <location>
        <begin position="42"/>
        <end position="291"/>
    </location>
</feature>
<dbReference type="GO" id="GO:0005886">
    <property type="term" value="C:plasma membrane"/>
    <property type="evidence" value="ECO:0007669"/>
    <property type="project" value="UniProtKB-SubCell"/>
</dbReference>
<dbReference type="PRINTS" id="PR00245">
    <property type="entry name" value="OLFACTORYR"/>
</dbReference>
<dbReference type="Gene3D" id="1.20.1070.10">
    <property type="entry name" value="Rhodopsin 7-helix transmembrane proteins"/>
    <property type="match status" value="1"/>
</dbReference>
<evidence type="ECO:0000256" key="12">
    <source>
        <dbReference type="RuleBase" id="RU363047"/>
    </source>
</evidence>
<evidence type="ECO:0000256" key="1">
    <source>
        <dbReference type="ARBA" id="ARBA00004651"/>
    </source>
</evidence>
<comment type="similarity">
    <text evidence="2 11">Belongs to the G-protein coupled receptor 1 family.</text>
</comment>
<dbReference type="PROSITE" id="PS50262">
    <property type="entry name" value="G_PROTEIN_RECEP_F1_2"/>
    <property type="match status" value="1"/>
</dbReference>
<protein>
    <recommendedName>
        <fullName evidence="12">Olfactory receptor</fullName>
    </recommendedName>
</protein>
<dbReference type="PANTHER" id="PTHR26452">
    <property type="entry name" value="OLFACTORY RECEPTOR"/>
    <property type="match status" value="1"/>
</dbReference>
<dbReference type="AlphaFoldDB" id="A0AAV7BN22"/>
<sequence>MNDCPNGSAENEFYIAIFSLSPQTQVELFSGILIIYLMALLGNLKISFLVFMVPKLHTPMYFFLCNLSILDVISTTTTIPKLLAITLTKDHRISYRFCMTQLFFYMLCTDGEFFILTSMAYDRYVAVCKPLQYYMIMRKNVYIIMASSAWIVGTLNSLLNTLLTCVLQFCYSHDINNFFCDLNSVVVLSSSDITSRKVFMVIEVFIIALLQFLPMIISYVYIFSAIKKICSSSGRMKAFSSCTSHLITVILFYGPLMFLYLKPESENSKEQDMLLSMLYLVVDPMLNPLVYSLRNKEVMGAISSVARRRKAKL</sequence>
<keyword evidence="4 11" id="KW-0812">Transmembrane</keyword>
<gene>
    <name evidence="14" type="ORF">GDO81_008980</name>
</gene>
<keyword evidence="8 12" id="KW-0472">Membrane</keyword>
<evidence type="ECO:0000259" key="13">
    <source>
        <dbReference type="PROSITE" id="PS50262"/>
    </source>
</evidence>
<keyword evidence="3 12" id="KW-1003">Cell membrane</keyword>
<keyword evidence="12" id="KW-0716">Sensory transduction</keyword>
<evidence type="ECO:0000256" key="8">
    <source>
        <dbReference type="ARBA" id="ARBA00023136"/>
    </source>
</evidence>
<evidence type="ECO:0000313" key="15">
    <source>
        <dbReference type="Proteomes" id="UP000824782"/>
    </source>
</evidence>
<dbReference type="InterPro" id="IPR050516">
    <property type="entry name" value="Olfactory_GPCR"/>
</dbReference>
<evidence type="ECO:0000256" key="4">
    <source>
        <dbReference type="ARBA" id="ARBA00022692"/>
    </source>
</evidence>
<feature type="transmembrane region" description="Helical" evidence="12">
    <location>
        <begin position="28"/>
        <end position="53"/>
    </location>
</feature>
<keyword evidence="9 11" id="KW-0675">Receptor</keyword>
<comment type="caution">
    <text evidence="14">The sequence shown here is derived from an EMBL/GenBank/DDBJ whole genome shotgun (WGS) entry which is preliminary data.</text>
</comment>
<dbReference type="PROSITE" id="PS00237">
    <property type="entry name" value="G_PROTEIN_RECEP_F1_1"/>
    <property type="match status" value="1"/>
</dbReference>
<dbReference type="EMBL" id="WNYA01000004">
    <property type="protein sequence ID" value="KAG8573969.1"/>
    <property type="molecule type" value="Genomic_DNA"/>
</dbReference>
<evidence type="ECO:0000256" key="7">
    <source>
        <dbReference type="ARBA" id="ARBA00023040"/>
    </source>
</evidence>